<dbReference type="Pfam" id="PF02384">
    <property type="entry name" value="N6_Mtase"/>
    <property type="match status" value="1"/>
</dbReference>
<evidence type="ECO:0000256" key="5">
    <source>
        <dbReference type="ARBA" id="ARBA00022691"/>
    </source>
</evidence>
<proteinExistence type="inferred from homology"/>
<dbReference type="InterPro" id="IPR051537">
    <property type="entry name" value="DNA_Adenine_Mtase"/>
</dbReference>
<dbReference type="CDD" id="cd02440">
    <property type="entry name" value="AdoMet_MTases"/>
    <property type="match status" value="1"/>
</dbReference>
<dbReference type="EC" id="2.1.1.72" evidence="2"/>
<evidence type="ECO:0000259" key="9">
    <source>
        <dbReference type="Pfam" id="PF12161"/>
    </source>
</evidence>
<evidence type="ECO:0000256" key="1">
    <source>
        <dbReference type="ARBA" id="ARBA00006594"/>
    </source>
</evidence>
<dbReference type="InterPro" id="IPR038333">
    <property type="entry name" value="T1MK-like_N_sf"/>
</dbReference>
<accession>A0A1T5DZN4</accession>
<dbReference type="GO" id="GO:0003677">
    <property type="term" value="F:DNA binding"/>
    <property type="evidence" value="ECO:0007669"/>
    <property type="project" value="InterPro"/>
</dbReference>
<dbReference type="AlphaFoldDB" id="A0A1T5DZN4"/>
<dbReference type="GO" id="GO:0009307">
    <property type="term" value="P:DNA restriction-modification system"/>
    <property type="evidence" value="ECO:0007669"/>
    <property type="project" value="UniProtKB-KW"/>
</dbReference>
<comment type="catalytic activity">
    <reaction evidence="7">
        <text>a 2'-deoxyadenosine in DNA + S-adenosyl-L-methionine = an N(6)-methyl-2'-deoxyadenosine in DNA + S-adenosyl-L-homocysteine + H(+)</text>
        <dbReference type="Rhea" id="RHEA:15197"/>
        <dbReference type="Rhea" id="RHEA-COMP:12418"/>
        <dbReference type="Rhea" id="RHEA-COMP:12419"/>
        <dbReference type="ChEBI" id="CHEBI:15378"/>
        <dbReference type="ChEBI" id="CHEBI:57856"/>
        <dbReference type="ChEBI" id="CHEBI:59789"/>
        <dbReference type="ChEBI" id="CHEBI:90615"/>
        <dbReference type="ChEBI" id="CHEBI:90616"/>
        <dbReference type="EC" id="2.1.1.72"/>
    </reaction>
</comment>
<dbReference type="Gene3D" id="1.20.1260.30">
    <property type="match status" value="1"/>
</dbReference>
<dbReference type="STRING" id="241145.SAMN05660776_2896"/>
<dbReference type="NCBIfam" id="TIGR00497">
    <property type="entry name" value="hsdM"/>
    <property type="match status" value="1"/>
</dbReference>
<keyword evidence="5" id="KW-0949">S-adenosyl-L-methionine</keyword>
<name>A0A1T5DZN4_9FLAO</name>
<feature type="domain" description="DNA methylase adenine-specific" evidence="8">
    <location>
        <begin position="177"/>
        <end position="482"/>
    </location>
</feature>
<feature type="domain" description="N6 adenine-specific DNA methyltransferase N-terminal" evidence="9">
    <location>
        <begin position="8"/>
        <end position="166"/>
    </location>
</feature>
<gene>
    <name evidence="10" type="ORF">SAMN05660776_2896</name>
</gene>
<dbReference type="PANTHER" id="PTHR42933">
    <property type="entry name" value="SLR6095 PROTEIN"/>
    <property type="match status" value="1"/>
</dbReference>
<dbReference type="InterPro" id="IPR004546">
    <property type="entry name" value="Restrct_endonuc_T1M"/>
</dbReference>
<dbReference type="InterPro" id="IPR003356">
    <property type="entry name" value="DNA_methylase_A-5"/>
</dbReference>
<dbReference type="OrthoDB" id="9814572at2"/>
<organism evidence="10 11">
    <name type="scientific">Salegentibacter holothuriorum</name>
    <dbReference type="NCBI Taxonomy" id="241145"/>
    <lineage>
        <taxon>Bacteria</taxon>
        <taxon>Pseudomonadati</taxon>
        <taxon>Bacteroidota</taxon>
        <taxon>Flavobacteriia</taxon>
        <taxon>Flavobacteriales</taxon>
        <taxon>Flavobacteriaceae</taxon>
        <taxon>Salegentibacter</taxon>
    </lineage>
</organism>
<dbReference type="InterPro" id="IPR002052">
    <property type="entry name" value="DNA_methylase_N6_adenine_CS"/>
</dbReference>
<dbReference type="SUPFAM" id="SSF53335">
    <property type="entry name" value="S-adenosyl-L-methionine-dependent methyltransferases"/>
    <property type="match status" value="1"/>
</dbReference>
<evidence type="ECO:0000256" key="4">
    <source>
        <dbReference type="ARBA" id="ARBA00022679"/>
    </source>
</evidence>
<dbReference type="Proteomes" id="UP000190230">
    <property type="component" value="Unassembled WGS sequence"/>
</dbReference>
<evidence type="ECO:0000256" key="3">
    <source>
        <dbReference type="ARBA" id="ARBA00022603"/>
    </source>
</evidence>
<evidence type="ECO:0000256" key="6">
    <source>
        <dbReference type="ARBA" id="ARBA00022747"/>
    </source>
</evidence>
<dbReference type="EMBL" id="FUYY01000007">
    <property type="protein sequence ID" value="SKB76980.1"/>
    <property type="molecule type" value="Genomic_DNA"/>
</dbReference>
<dbReference type="GO" id="GO:0032259">
    <property type="term" value="P:methylation"/>
    <property type="evidence" value="ECO:0007669"/>
    <property type="project" value="UniProtKB-KW"/>
</dbReference>
<keyword evidence="11" id="KW-1185">Reference proteome</keyword>
<dbReference type="PANTHER" id="PTHR42933:SF1">
    <property type="entry name" value="SITE-SPECIFIC DNA-METHYLTRANSFERASE (ADENINE-SPECIFIC)"/>
    <property type="match status" value="1"/>
</dbReference>
<evidence type="ECO:0000256" key="7">
    <source>
        <dbReference type="ARBA" id="ARBA00047942"/>
    </source>
</evidence>
<dbReference type="Gene3D" id="3.40.50.150">
    <property type="entry name" value="Vaccinia Virus protein VP39"/>
    <property type="match status" value="1"/>
</dbReference>
<evidence type="ECO:0000259" key="8">
    <source>
        <dbReference type="Pfam" id="PF02384"/>
    </source>
</evidence>
<comment type="similarity">
    <text evidence="1">Belongs to the N(4)/N(6)-methyltransferase family.</text>
</comment>
<dbReference type="InterPro" id="IPR022749">
    <property type="entry name" value="D12N6_MeTrfase_N"/>
</dbReference>
<protein>
    <recommendedName>
        <fullName evidence="2">site-specific DNA-methyltransferase (adenine-specific)</fullName>
        <ecNumber evidence="2">2.1.1.72</ecNumber>
    </recommendedName>
</protein>
<dbReference type="GO" id="GO:0008170">
    <property type="term" value="F:N-methyltransferase activity"/>
    <property type="evidence" value="ECO:0007669"/>
    <property type="project" value="InterPro"/>
</dbReference>
<reference evidence="11" key="1">
    <citation type="submission" date="2017-02" db="EMBL/GenBank/DDBJ databases">
        <authorList>
            <person name="Varghese N."/>
            <person name="Submissions S."/>
        </authorList>
    </citation>
    <scope>NUCLEOTIDE SEQUENCE [LARGE SCALE GENOMIC DNA]</scope>
    <source>
        <strain evidence="11">DSM 23405</strain>
    </source>
</reference>
<evidence type="ECO:0000256" key="2">
    <source>
        <dbReference type="ARBA" id="ARBA00011900"/>
    </source>
</evidence>
<dbReference type="InterPro" id="IPR029063">
    <property type="entry name" value="SAM-dependent_MTases_sf"/>
</dbReference>
<dbReference type="RefSeq" id="WP_079721732.1">
    <property type="nucleotide sequence ID" value="NZ_FUYY01000007.1"/>
</dbReference>
<evidence type="ECO:0000313" key="10">
    <source>
        <dbReference type="EMBL" id="SKB76980.1"/>
    </source>
</evidence>
<keyword evidence="3" id="KW-0489">Methyltransferase</keyword>
<dbReference type="GO" id="GO:0009007">
    <property type="term" value="F:site-specific DNA-methyltransferase (adenine-specific) activity"/>
    <property type="evidence" value="ECO:0007669"/>
    <property type="project" value="UniProtKB-EC"/>
</dbReference>
<dbReference type="PRINTS" id="PR00507">
    <property type="entry name" value="N12N6MTFRASE"/>
</dbReference>
<dbReference type="PROSITE" id="PS00092">
    <property type="entry name" value="N6_MTASE"/>
    <property type="match status" value="1"/>
</dbReference>
<keyword evidence="6" id="KW-0680">Restriction system</keyword>
<dbReference type="Pfam" id="PF12161">
    <property type="entry name" value="HsdM_N"/>
    <property type="match status" value="1"/>
</dbReference>
<evidence type="ECO:0000313" key="11">
    <source>
        <dbReference type="Proteomes" id="UP000190230"/>
    </source>
</evidence>
<keyword evidence="4" id="KW-0808">Transferase</keyword>
<sequence length="520" mass="59192">MTQSKQQLEQQLWNIANTLRGKMGADEFRDYILGFIFYKYLSRKMELHADKILKPDNLTFRQLEDHPQEQIFLDAVKDDALEHLGYFLKPSELFSELAKRGNGNGKSKFILGDLAKVLTNIEQSTMGSESEEDFGNLFEDLDLTSSKLGKTEEAKNELIVKVLTHLDQVDFDLENTESDVLGDAYEYLIGKFASGAGKKAGEFYTPQQVSKVLAKLVTIDKTQIKNVYDPTCGSGSLLLRVSKEAEVGAFYGQESNPTTYNLCRMNMIMHDVHYKRFDVYNEDTLENPSPDHIDERFDTIVANPPFSAKWSASPLFMSDDRFSAYGKLAPKTKADFAFVQHMVHQLSTTGTMACVLPHGVLFRGAAESHIRKYLIKDKNYLDAVIGLPANIFYGTGIPTCILVLKKNRKNEEDILFIDSSEHYEKIKTQNYLRKEDLEKIIDTYKSRATLDKYSYVAKLAEVEENDYNLNIPRYVDTFEEEEPVDLKAVASELKTVEKDIKSTDNEIADFCKQLGIEQPF</sequence>